<keyword evidence="1" id="KW-0805">Transcription regulation</keyword>
<sequence>MTTPTDDAVDRLRISMVVSEIESAHEVLACLKDVDATVHSETVMVNNPTRSPVQLTVDDLTAKQWQALELAYQRGYYETPRETDLSTLAAELDISKSAVSQRLRGAEATLIESVMHANQQWVDEP</sequence>
<dbReference type="RefSeq" id="WP_117364089.1">
    <property type="nucleotide sequence ID" value="NZ_CP024047.1"/>
</dbReference>
<evidence type="ECO:0000313" key="4">
    <source>
        <dbReference type="EMBL" id="AXR77968.1"/>
    </source>
</evidence>
<reference evidence="5" key="1">
    <citation type="submission" date="2017-10" db="EMBL/GenBank/DDBJ databases">
        <title>Phenotypic and genomic properties of facultatively anaerobic sulfur-reducing natronoarchaea from hypersaline soda lakes.</title>
        <authorList>
            <person name="Sorokin D.Y."/>
            <person name="Kublanov I.V."/>
            <person name="Roman P."/>
            <person name="Sinninghe Damste J.S."/>
            <person name="Golyshin P.N."/>
            <person name="Rojo D."/>
            <person name="Ciordia S."/>
            <person name="Mena Md.C."/>
            <person name="Ferrer M."/>
            <person name="Messina E."/>
            <person name="Smedile F."/>
            <person name="La Spada G."/>
            <person name="La Cono V."/>
            <person name="Yakimov M.M."/>
        </authorList>
    </citation>
    <scope>NUCLEOTIDE SEQUENCE [LARGE SCALE GENOMIC DNA]</scope>
    <source>
        <strain evidence="5">AArc1</strain>
    </source>
</reference>
<dbReference type="PANTHER" id="PTHR34236">
    <property type="entry name" value="DIMETHYL SULFOXIDE REDUCTASE TRANSCRIPTIONAL ACTIVATOR"/>
    <property type="match status" value="1"/>
</dbReference>
<dbReference type="KEGG" id="nan:AArc1_1637"/>
<dbReference type="InterPro" id="IPR013324">
    <property type="entry name" value="RNA_pol_sigma_r3/r4-like"/>
</dbReference>
<evidence type="ECO:0000256" key="1">
    <source>
        <dbReference type="ARBA" id="ARBA00023015"/>
    </source>
</evidence>
<dbReference type="PANTHER" id="PTHR34236:SF1">
    <property type="entry name" value="DIMETHYL SULFOXIDE REDUCTASE TRANSCRIPTIONAL ACTIVATOR"/>
    <property type="match status" value="1"/>
</dbReference>
<evidence type="ECO:0000259" key="3">
    <source>
        <dbReference type="Pfam" id="PF04967"/>
    </source>
</evidence>
<dbReference type="SUPFAM" id="SSF88659">
    <property type="entry name" value="Sigma3 and sigma4 domains of RNA polymerase sigma factors"/>
    <property type="match status" value="1"/>
</dbReference>
<dbReference type="Proteomes" id="UP000258707">
    <property type="component" value="Chromosome"/>
</dbReference>
<feature type="domain" description="HTH bat-type" evidence="3">
    <location>
        <begin position="60"/>
        <end position="112"/>
    </location>
</feature>
<dbReference type="EMBL" id="CP024047">
    <property type="protein sequence ID" value="AXR77968.1"/>
    <property type="molecule type" value="Genomic_DNA"/>
</dbReference>
<dbReference type="InterPro" id="IPR007050">
    <property type="entry name" value="HTH_bacterioopsin"/>
</dbReference>
<name>A0A346PEM3_9EURY</name>
<dbReference type="GeneID" id="87023265"/>
<dbReference type="Pfam" id="PF04967">
    <property type="entry name" value="HTH_10"/>
    <property type="match status" value="1"/>
</dbReference>
<evidence type="ECO:0000313" key="5">
    <source>
        <dbReference type="Proteomes" id="UP000258707"/>
    </source>
</evidence>
<keyword evidence="2" id="KW-0804">Transcription</keyword>
<evidence type="ECO:0000256" key="2">
    <source>
        <dbReference type="ARBA" id="ARBA00023163"/>
    </source>
</evidence>
<organism evidence="4 5">
    <name type="scientific">Natrarchaeobaculum sulfurireducens</name>
    <dbReference type="NCBI Taxonomy" id="2044521"/>
    <lineage>
        <taxon>Archaea</taxon>
        <taxon>Methanobacteriati</taxon>
        <taxon>Methanobacteriota</taxon>
        <taxon>Stenosarchaea group</taxon>
        <taxon>Halobacteria</taxon>
        <taxon>Halobacteriales</taxon>
        <taxon>Natrialbaceae</taxon>
        <taxon>Natrarchaeobaculum</taxon>
    </lineage>
</organism>
<protein>
    <submittedName>
        <fullName evidence="4">Transcriptional regulator, contains HTH domain</fullName>
    </submittedName>
</protein>
<dbReference type="AlphaFoldDB" id="A0A346PEM3"/>
<gene>
    <name evidence="4" type="ORF">AArc1_1637</name>
</gene>
<accession>A0A346PEM3</accession>
<proteinExistence type="predicted"/>